<accession>A0A2N9HEB0</accession>
<sequence length="220" mass="23445">MGFVDEQGWINRGGSEAKILKLGSKSFKLGSEGPVSGHIRTCGAYKHIQEGIADVELSKRPRELCCQGEYNFDYCRPTCSLLYFVKELEALKSVYPCLYKAEYSSSMAATQGVRALAMVNDGGSTSSLVCIGCVLVEIGTGLKDTIVDEKGFEEGNMRIGSCGGTVAGVDTFSGGGVVAGMSTSFGESGVGVGVEGLDEGQNRDNPWNEWHNLRRCTLGI</sequence>
<proteinExistence type="predicted"/>
<dbReference type="EMBL" id="OIVN01003313">
    <property type="protein sequence ID" value="SPD10245.1"/>
    <property type="molecule type" value="Genomic_DNA"/>
</dbReference>
<reference evidence="1" key="1">
    <citation type="submission" date="2018-02" db="EMBL/GenBank/DDBJ databases">
        <authorList>
            <person name="Cohen D.B."/>
            <person name="Kent A.D."/>
        </authorList>
    </citation>
    <scope>NUCLEOTIDE SEQUENCE</scope>
</reference>
<dbReference type="AlphaFoldDB" id="A0A2N9HEB0"/>
<name>A0A2N9HEB0_FAGSY</name>
<evidence type="ECO:0000313" key="1">
    <source>
        <dbReference type="EMBL" id="SPD10245.1"/>
    </source>
</evidence>
<gene>
    <name evidence="1" type="ORF">FSB_LOCUS38127</name>
</gene>
<organism evidence="1">
    <name type="scientific">Fagus sylvatica</name>
    <name type="common">Beechnut</name>
    <dbReference type="NCBI Taxonomy" id="28930"/>
    <lineage>
        <taxon>Eukaryota</taxon>
        <taxon>Viridiplantae</taxon>
        <taxon>Streptophyta</taxon>
        <taxon>Embryophyta</taxon>
        <taxon>Tracheophyta</taxon>
        <taxon>Spermatophyta</taxon>
        <taxon>Magnoliopsida</taxon>
        <taxon>eudicotyledons</taxon>
        <taxon>Gunneridae</taxon>
        <taxon>Pentapetalae</taxon>
        <taxon>rosids</taxon>
        <taxon>fabids</taxon>
        <taxon>Fagales</taxon>
        <taxon>Fagaceae</taxon>
        <taxon>Fagus</taxon>
    </lineage>
</organism>
<protein>
    <submittedName>
        <fullName evidence="1">Uncharacterized protein</fullName>
    </submittedName>
</protein>